<reference evidence="1 2" key="1">
    <citation type="submission" date="2019-12" db="EMBL/GenBank/DDBJ databases">
        <title>Paenibacillus sp. nov., an endophytic bacterium isolated from the stem of Dendrobium.</title>
        <authorList>
            <person name="Zhao R."/>
        </authorList>
    </citation>
    <scope>NUCLEOTIDE SEQUENCE [LARGE SCALE GENOMIC DNA]</scope>
    <source>
        <strain evidence="1 2">HJL G12</strain>
    </source>
</reference>
<keyword evidence="2" id="KW-1185">Reference proteome</keyword>
<gene>
    <name evidence="1" type="ORF">GRF59_14765</name>
</gene>
<proteinExistence type="predicted"/>
<accession>A0A7X3IK80</accession>
<dbReference type="RefSeq" id="WP_160498492.1">
    <property type="nucleotide sequence ID" value="NZ_WUBI01000002.1"/>
</dbReference>
<comment type="caution">
    <text evidence="1">The sequence shown here is derived from an EMBL/GenBank/DDBJ whole genome shotgun (WGS) entry which is preliminary data.</text>
</comment>
<sequence length="54" mass="6311">METSPILLGLSNYYGEVIALESEGKYYMQLDDWNVASRIEISEEFFKAIQNEFK</sequence>
<dbReference type="Proteomes" id="UP000460318">
    <property type="component" value="Unassembled WGS sequence"/>
</dbReference>
<evidence type="ECO:0000313" key="2">
    <source>
        <dbReference type="Proteomes" id="UP000460318"/>
    </source>
</evidence>
<name>A0A7X3IK80_9BACL</name>
<dbReference type="AlphaFoldDB" id="A0A7X3IK80"/>
<protein>
    <recommendedName>
        <fullName evidence="3">SMI1/KNR4 family protein</fullName>
    </recommendedName>
</protein>
<dbReference type="EMBL" id="WUBI01000002">
    <property type="protein sequence ID" value="MWV44881.1"/>
    <property type="molecule type" value="Genomic_DNA"/>
</dbReference>
<evidence type="ECO:0008006" key="3">
    <source>
        <dbReference type="Google" id="ProtNLM"/>
    </source>
</evidence>
<organism evidence="1 2">
    <name type="scientific">Paenibacillus dendrobii</name>
    <dbReference type="NCBI Taxonomy" id="2691084"/>
    <lineage>
        <taxon>Bacteria</taxon>
        <taxon>Bacillati</taxon>
        <taxon>Bacillota</taxon>
        <taxon>Bacilli</taxon>
        <taxon>Bacillales</taxon>
        <taxon>Paenibacillaceae</taxon>
        <taxon>Paenibacillus</taxon>
    </lineage>
</organism>
<evidence type="ECO:0000313" key="1">
    <source>
        <dbReference type="EMBL" id="MWV44881.1"/>
    </source>
</evidence>